<feature type="domain" description="Ancillary SecYEG translocon subunit/Cell division coordinator CpoB TPR" evidence="9">
    <location>
        <begin position="20"/>
        <end position="170"/>
    </location>
</feature>
<feature type="transmembrane region" description="Helical" evidence="8">
    <location>
        <begin position="26"/>
        <end position="45"/>
    </location>
</feature>
<keyword evidence="11" id="KW-1185">Reference proteome</keyword>
<keyword evidence="5 8" id="KW-1133">Transmembrane helix</keyword>
<evidence type="ECO:0000256" key="8">
    <source>
        <dbReference type="SAM" id="Phobius"/>
    </source>
</evidence>
<reference evidence="10 11" key="1">
    <citation type="submission" date="2017-07" db="EMBL/GenBank/DDBJ databases">
        <title>Draft Genome Sequences of Select Purple Nonsulfur Bacteria.</title>
        <authorList>
            <person name="Lasarre B."/>
            <person name="Mckinlay J.B."/>
        </authorList>
    </citation>
    <scope>NUCLEOTIDE SEQUENCE [LARGE SCALE GENOMIC DNA]</scope>
    <source>
        <strain evidence="10 11">DSM 11907</strain>
    </source>
</reference>
<evidence type="ECO:0000259" key="9">
    <source>
        <dbReference type="Pfam" id="PF09976"/>
    </source>
</evidence>
<evidence type="ECO:0000256" key="4">
    <source>
        <dbReference type="ARBA" id="ARBA00022692"/>
    </source>
</evidence>
<keyword evidence="3" id="KW-1003">Cell membrane</keyword>
<evidence type="ECO:0000256" key="1">
    <source>
        <dbReference type="ARBA" id="ARBA00004167"/>
    </source>
</evidence>
<accession>A0A327KFX3</accession>
<keyword evidence="4 8" id="KW-0812">Transmembrane</keyword>
<dbReference type="InterPro" id="IPR026039">
    <property type="entry name" value="YfgM"/>
</dbReference>
<dbReference type="GO" id="GO:0005886">
    <property type="term" value="C:plasma membrane"/>
    <property type="evidence" value="ECO:0007669"/>
    <property type="project" value="UniProtKB-SubCell"/>
</dbReference>
<proteinExistence type="predicted"/>
<evidence type="ECO:0000256" key="7">
    <source>
        <dbReference type="ARBA" id="ARBA00023186"/>
    </source>
</evidence>
<comment type="caution">
    <text evidence="10">The sequence shown here is derived from an EMBL/GenBank/DDBJ whole genome shotgun (WGS) entry which is preliminary data.</text>
</comment>
<dbReference type="Proteomes" id="UP000248863">
    <property type="component" value="Unassembled WGS sequence"/>
</dbReference>
<dbReference type="PANTHER" id="PTHR38035">
    <property type="entry name" value="UPF0070 PROTEIN YFGM"/>
    <property type="match status" value="1"/>
</dbReference>
<evidence type="ECO:0000313" key="11">
    <source>
        <dbReference type="Proteomes" id="UP000248863"/>
    </source>
</evidence>
<gene>
    <name evidence="10" type="ORF">CH338_21390</name>
</gene>
<dbReference type="EMBL" id="NPEU01000323">
    <property type="protein sequence ID" value="RAI34138.1"/>
    <property type="molecule type" value="Genomic_DNA"/>
</dbReference>
<dbReference type="OrthoDB" id="7173339at2"/>
<keyword evidence="7" id="KW-0143">Chaperone</keyword>
<dbReference type="PANTHER" id="PTHR38035:SF1">
    <property type="entry name" value="ANCILLARY SECYEG TRANSLOCON SUBUNIT"/>
    <property type="match status" value="1"/>
</dbReference>
<evidence type="ECO:0000256" key="3">
    <source>
        <dbReference type="ARBA" id="ARBA00022475"/>
    </source>
</evidence>
<dbReference type="AlphaFoldDB" id="A0A327KFX3"/>
<evidence type="ECO:0000313" key="10">
    <source>
        <dbReference type="EMBL" id="RAI34138.1"/>
    </source>
</evidence>
<comment type="subcellular location">
    <subcellularLocation>
        <location evidence="2">Cell membrane</location>
    </subcellularLocation>
    <subcellularLocation>
        <location evidence="1">Membrane</location>
        <topology evidence="1">Single-pass membrane protein</topology>
    </subcellularLocation>
</comment>
<evidence type="ECO:0000256" key="6">
    <source>
        <dbReference type="ARBA" id="ARBA00023136"/>
    </source>
</evidence>
<evidence type="ECO:0000256" key="2">
    <source>
        <dbReference type="ARBA" id="ARBA00004236"/>
    </source>
</evidence>
<dbReference type="RefSeq" id="WP_111359134.1">
    <property type="nucleotide sequence ID" value="NZ_NHSK01000221.1"/>
</dbReference>
<dbReference type="InterPro" id="IPR018704">
    <property type="entry name" value="SecYEG/CpoB_TPR"/>
</dbReference>
<protein>
    <recommendedName>
        <fullName evidence="9">Ancillary SecYEG translocon subunit/Cell division coordinator CpoB TPR domain-containing protein</fullName>
    </recommendedName>
</protein>
<organism evidence="10 11">
    <name type="scientific">Rhodoplanes elegans</name>
    <dbReference type="NCBI Taxonomy" id="29408"/>
    <lineage>
        <taxon>Bacteria</taxon>
        <taxon>Pseudomonadati</taxon>
        <taxon>Pseudomonadota</taxon>
        <taxon>Alphaproteobacteria</taxon>
        <taxon>Hyphomicrobiales</taxon>
        <taxon>Nitrobacteraceae</taxon>
        <taxon>Rhodoplanes</taxon>
    </lineage>
</organism>
<evidence type="ECO:0000256" key="5">
    <source>
        <dbReference type="ARBA" id="ARBA00022989"/>
    </source>
</evidence>
<keyword evidence="6 8" id="KW-0472">Membrane</keyword>
<dbReference type="GO" id="GO:0044877">
    <property type="term" value="F:protein-containing complex binding"/>
    <property type="evidence" value="ECO:0007669"/>
    <property type="project" value="InterPro"/>
</dbReference>
<sequence length="218" mass="23201">MSDIFREVDEEVRRERLQQIWKRHGGLIIAICVLVVAGVAGWRGWQWYEAKQAATASVAFDAAARLAQDGKPAEASAAFAKLAADATVPAYRNLARLREAEAQAATDPKAAIAAFQAIAGDSANPPLFREAATVRAGLLMVDTAPYADLQARLEPLARPDGAFRHTARELLALSAWKAGDAAATRRWAEAAAADPDAPAGMKARVEMLLALIGESAKS</sequence>
<dbReference type="Pfam" id="PF09976">
    <property type="entry name" value="TPR_21"/>
    <property type="match status" value="1"/>
</dbReference>
<name>A0A327KFX3_9BRAD</name>